<sequence length="80" mass="8516">MLTLFTSSLYLAALVSLIVASAVTSKLVGNDPCSLAVSYFELELESMGMPKPCGCLLLAVFCLVLALDLPIRLISLSDFC</sequence>
<protein>
    <submittedName>
        <fullName evidence="1">Uncharacterized protein</fullName>
    </submittedName>
</protein>
<keyword evidence="2" id="KW-1185">Reference proteome</keyword>
<evidence type="ECO:0000313" key="1">
    <source>
        <dbReference type="EMBL" id="KAI8569417.1"/>
    </source>
</evidence>
<evidence type="ECO:0000313" key="2">
    <source>
        <dbReference type="Proteomes" id="UP001062846"/>
    </source>
</evidence>
<proteinExistence type="predicted"/>
<reference evidence="1" key="1">
    <citation type="submission" date="2022-02" db="EMBL/GenBank/DDBJ databases">
        <title>Plant Genome Project.</title>
        <authorList>
            <person name="Zhang R.-G."/>
        </authorList>
    </citation>
    <scope>NUCLEOTIDE SEQUENCE</scope>
    <source>
        <strain evidence="1">AT1</strain>
    </source>
</reference>
<comment type="caution">
    <text evidence="1">The sequence shown here is derived from an EMBL/GenBank/DDBJ whole genome shotgun (WGS) entry which is preliminary data.</text>
</comment>
<name>A0ACC0PWM3_RHOML</name>
<gene>
    <name evidence="1" type="ORF">RHMOL_Rhmol02G0277400</name>
</gene>
<dbReference type="Proteomes" id="UP001062846">
    <property type="component" value="Chromosome 2"/>
</dbReference>
<accession>A0ACC0PWM3</accession>
<organism evidence="1 2">
    <name type="scientific">Rhododendron molle</name>
    <name type="common">Chinese azalea</name>
    <name type="synonym">Azalea mollis</name>
    <dbReference type="NCBI Taxonomy" id="49168"/>
    <lineage>
        <taxon>Eukaryota</taxon>
        <taxon>Viridiplantae</taxon>
        <taxon>Streptophyta</taxon>
        <taxon>Embryophyta</taxon>
        <taxon>Tracheophyta</taxon>
        <taxon>Spermatophyta</taxon>
        <taxon>Magnoliopsida</taxon>
        <taxon>eudicotyledons</taxon>
        <taxon>Gunneridae</taxon>
        <taxon>Pentapetalae</taxon>
        <taxon>asterids</taxon>
        <taxon>Ericales</taxon>
        <taxon>Ericaceae</taxon>
        <taxon>Ericoideae</taxon>
        <taxon>Rhodoreae</taxon>
        <taxon>Rhododendron</taxon>
    </lineage>
</organism>
<dbReference type="EMBL" id="CM046389">
    <property type="protein sequence ID" value="KAI8569417.1"/>
    <property type="molecule type" value="Genomic_DNA"/>
</dbReference>